<dbReference type="Proteomes" id="UP000704611">
    <property type="component" value="Unassembled WGS sequence"/>
</dbReference>
<evidence type="ECO:0000259" key="2">
    <source>
        <dbReference type="Pfam" id="PF00593"/>
    </source>
</evidence>
<sequence>MITLKFLITNQCDESKTIMKPILFNKSRVAIAVSVVLTAGLLMPVQAQEAEQEQAQDVNVEIIQVKGIRGSLARSMDVKREASGVVDAISAEEMGKFPDTNLAESLQRITGVSVSRANGEGSQITVRGFGPEFNLVTLNGRQMAGTGFTRSFNFENLSSEGVSALEVYKTARAEVPTGGLGATVNIVTAKPFQNPGERYSIMAKGLHDSSNKAGDDVTPELAGIYSNTFMDDRFGVTANFSFHRRDFQRQSANVRSWQLNPSLSVDASDIVDGRPVDANGEVIPRFWAPDANGDLQPVTAAFFPQEISFARDDIQRERTNGQVTFQFAATDDVILTLDHTISNAVTGNNSLSWGVWNGSFGGNANAYELDENGTAIYYNSSGDDGSFTGFRETTEVDSKATGFNVAWEFSDALNFSFDAHTSKTTTDNGKDKGLGAQARVILGSAALSSKEYFFREGEIPGYNIRWLNGSNELSPSEIGSNFSIFTRTPGESEVTQYQFDGNWLPELGYGLRGVSFGAAYTEQSLSGSGGSNNANAPGFNNGTFAEIFPDSMFTRVDLSNFLDEFSFGPEGVSPGYAYTYDIDEAIIRQMAFLTEDVLGADAYVIGSFGPDMFPVNRIEEETISLYVSTEWEFEVKGYYVDVNLGLRYEETDIVSPAKSRVPEYVYWAGGSEWLTQFAGGGDLVEVEFTGNYDLLLPMFDVKVDITDDWVGRFSAGKTITRPTLGQMLGNLSLTPSPKIGARSGSRGNPNLKPFESTNLDLSLEYYYGDASYAAIGLFWKDVDDWIDNSQVTTTFEGLHDVYQGQRWNNAVAAIQARGEQATDAAIYNEIVANGVGIGENNRVLPDPATDPLIEWTINSPENVGARKVNGLEFAVQHVFGDSGFGTGINGTLVDGDVEYDNFVLAAQAILPGLSNSANWQVFYEKEGLSVRLTAAWRDEYLAGQGQPDTTDAPPNYVEEYLQWDLSVNYDINENLTVFFEGINLTNETERSYGRFERQFLSAAQYGPRYAIGVRYTMGN</sequence>
<comment type="similarity">
    <text evidence="1">Belongs to the TonB-dependent receptor family.</text>
</comment>
<evidence type="ECO:0000259" key="3">
    <source>
        <dbReference type="Pfam" id="PF07715"/>
    </source>
</evidence>
<reference evidence="4 5" key="1">
    <citation type="submission" date="2021-06" db="EMBL/GenBank/DDBJ databases">
        <title>Rheinheimera indica sp. nov., isolated from deep-sea sediment.</title>
        <authorList>
            <person name="Wang Z."/>
            <person name="Zhang X.-Y."/>
        </authorList>
    </citation>
    <scope>NUCLEOTIDE SEQUENCE [LARGE SCALE GENOMIC DNA]</scope>
    <source>
        <strain evidence="4 5">SM2107</strain>
    </source>
</reference>
<protein>
    <submittedName>
        <fullName evidence="4">TonB-dependent receptor</fullName>
    </submittedName>
</protein>
<evidence type="ECO:0000313" key="4">
    <source>
        <dbReference type="EMBL" id="MBV2130313.1"/>
    </source>
</evidence>
<name>A0ABS6MND2_9GAMM</name>
<comment type="caution">
    <text evidence="4">The sequence shown here is derived from an EMBL/GenBank/DDBJ whole genome shotgun (WGS) entry which is preliminary data.</text>
</comment>
<accession>A0ABS6MND2</accession>
<gene>
    <name evidence="4" type="ORF">KQY15_14555</name>
</gene>
<evidence type="ECO:0000313" key="5">
    <source>
        <dbReference type="Proteomes" id="UP000704611"/>
    </source>
</evidence>
<dbReference type="PANTHER" id="PTHR40980">
    <property type="entry name" value="PLUG DOMAIN-CONTAINING PROTEIN"/>
    <property type="match status" value="1"/>
</dbReference>
<keyword evidence="1" id="KW-0472">Membrane</keyword>
<dbReference type="InterPro" id="IPR012910">
    <property type="entry name" value="Plug_dom"/>
</dbReference>
<comment type="subcellular location">
    <subcellularLocation>
        <location evidence="1">Cell outer membrane</location>
    </subcellularLocation>
</comment>
<organism evidence="4 5">
    <name type="scientific">Arsukibacterium indicum</name>
    <dbReference type="NCBI Taxonomy" id="2848612"/>
    <lineage>
        <taxon>Bacteria</taxon>
        <taxon>Pseudomonadati</taxon>
        <taxon>Pseudomonadota</taxon>
        <taxon>Gammaproteobacteria</taxon>
        <taxon>Chromatiales</taxon>
        <taxon>Chromatiaceae</taxon>
        <taxon>Arsukibacterium</taxon>
    </lineage>
</organism>
<keyword evidence="4" id="KW-0675">Receptor</keyword>
<dbReference type="InterPro" id="IPR000531">
    <property type="entry name" value="Beta-barrel_TonB"/>
</dbReference>
<dbReference type="Pfam" id="PF00593">
    <property type="entry name" value="TonB_dep_Rec_b-barrel"/>
    <property type="match status" value="1"/>
</dbReference>
<evidence type="ECO:0000256" key="1">
    <source>
        <dbReference type="RuleBase" id="RU003357"/>
    </source>
</evidence>
<feature type="domain" description="TonB-dependent receptor plug" evidence="3">
    <location>
        <begin position="79"/>
        <end position="181"/>
    </location>
</feature>
<feature type="domain" description="TonB-dependent receptor-like beta-barrel" evidence="2">
    <location>
        <begin position="482"/>
        <end position="984"/>
    </location>
</feature>
<keyword evidence="1" id="KW-0798">TonB box</keyword>
<proteinExistence type="inferred from homology"/>
<dbReference type="EMBL" id="JAHRID010000007">
    <property type="protein sequence ID" value="MBV2130313.1"/>
    <property type="molecule type" value="Genomic_DNA"/>
</dbReference>
<dbReference type="InterPro" id="IPR010104">
    <property type="entry name" value="TonB_rcpt_bac"/>
</dbReference>
<keyword evidence="5" id="KW-1185">Reference proteome</keyword>
<dbReference type="Pfam" id="PF07715">
    <property type="entry name" value="Plug"/>
    <property type="match status" value="1"/>
</dbReference>
<dbReference type="NCBIfam" id="TIGR01782">
    <property type="entry name" value="TonB-Xanth-Caul"/>
    <property type="match status" value="1"/>
</dbReference>
<dbReference type="PANTHER" id="PTHR40980:SF3">
    <property type="entry name" value="TONB-DEPENDENT RECEPTOR-LIKE BETA-BARREL DOMAIN-CONTAINING PROTEIN"/>
    <property type="match status" value="1"/>
</dbReference>